<reference evidence="1" key="3">
    <citation type="submission" date="2012-09" db="EMBL/GenBank/DDBJ databases">
        <authorList>
            <consortium name="VectorBase"/>
        </authorList>
    </citation>
    <scope>NUCLEOTIDE SEQUENCE</scope>
    <source>
        <strain evidence="1">Liverpool</strain>
    </source>
</reference>
<accession>Q17GJ7</accession>
<dbReference type="EMBL" id="CH477258">
    <property type="protein sequence ID" value="EAT45802.1"/>
    <property type="molecule type" value="Genomic_DNA"/>
</dbReference>
<proteinExistence type="predicted"/>
<evidence type="ECO:0000313" key="2">
    <source>
        <dbReference type="Proteomes" id="UP000682892"/>
    </source>
</evidence>
<evidence type="ECO:0000313" key="1">
    <source>
        <dbReference type="EMBL" id="EAT45802.1"/>
    </source>
</evidence>
<protein>
    <submittedName>
        <fullName evidence="1">AAEL002977-PA</fullName>
    </submittedName>
</protein>
<dbReference type="Proteomes" id="UP000682892">
    <property type="component" value="Chromosome 1"/>
</dbReference>
<feature type="non-terminal residue" evidence="1">
    <location>
        <position position="1"/>
    </location>
</feature>
<dbReference type="HOGENOM" id="CLU_3371055_0_0_1"/>
<gene>
    <name evidence="1" type="ORF">AaeL_AAEL002977</name>
</gene>
<organism evidence="1 2">
    <name type="scientific">Aedes aegypti</name>
    <name type="common">Yellowfever mosquito</name>
    <name type="synonym">Culex aegypti</name>
    <dbReference type="NCBI Taxonomy" id="7159"/>
    <lineage>
        <taxon>Eukaryota</taxon>
        <taxon>Metazoa</taxon>
        <taxon>Ecdysozoa</taxon>
        <taxon>Arthropoda</taxon>
        <taxon>Hexapoda</taxon>
        <taxon>Insecta</taxon>
        <taxon>Pterygota</taxon>
        <taxon>Neoptera</taxon>
        <taxon>Endopterygota</taxon>
        <taxon>Diptera</taxon>
        <taxon>Nematocera</taxon>
        <taxon>Culicoidea</taxon>
        <taxon>Culicidae</taxon>
        <taxon>Culicinae</taxon>
        <taxon>Aedini</taxon>
        <taxon>Aedes</taxon>
        <taxon>Stegomyia</taxon>
    </lineage>
</organism>
<dbReference type="AlphaFoldDB" id="Q17GJ7"/>
<reference evidence="1" key="2">
    <citation type="journal article" date="2007" name="Science">
        <title>Genome sequence of Aedes aegypti, a major arbovirus vector.</title>
        <authorList>
            <person name="Nene V."/>
            <person name="Wortman J.R."/>
            <person name="Lawson D."/>
            <person name="Haas B."/>
            <person name="Kodira C."/>
            <person name="Tu Z.J."/>
            <person name="Loftus B."/>
            <person name="Xi Z."/>
            <person name="Megy K."/>
            <person name="Grabherr M."/>
            <person name="Ren Q."/>
            <person name="Zdobnov E.M."/>
            <person name="Lobo N.F."/>
            <person name="Campbell K.S."/>
            <person name="Brown S.E."/>
            <person name="Bonaldo M.F."/>
            <person name="Zhu J."/>
            <person name="Sinkins S.P."/>
            <person name="Hogenkamp D.G."/>
            <person name="Amedeo P."/>
            <person name="Arensburger P."/>
            <person name="Atkinson P.W."/>
            <person name="Bidwell S."/>
            <person name="Biedler J."/>
            <person name="Birney E."/>
            <person name="Bruggner R.V."/>
            <person name="Costas J."/>
            <person name="Coy M.R."/>
            <person name="Crabtree J."/>
            <person name="Crawford M."/>
            <person name="Debruyn B."/>
            <person name="Decaprio D."/>
            <person name="Eiglmeier K."/>
            <person name="Eisenstadt E."/>
            <person name="El-Dorry H."/>
            <person name="Gelbart W.M."/>
            <person name="Gomes S.L."/>
            <person name="Hammond M."/>
            <person name="Hannick L.I."/>
            <person name="Hogan J.R."/>
            <person name="Holmes M.H."/>
            <person name="Jaffe D."/>
            <person name="Johnston J.S."/>
            <person name="Kennedy R.C."/>
            <person name="Koo H."/>
            <person name="Kravitz S."/>
            <person name="Kriventseva E.V."/>
            <person name="Kulp D."/>
            <person name="Labutti K."/>
            <person name="Lee E."/>
            <person name="Li S."/>
            <person name="Lovin D.D."/>
            <person name="Mao C."/>
            <person name="Mauceli E."/>
            <person name="Menck C.F."/>
            <person name="Miller J.R."/>
            <person name="Montgomery P."/>
            <person name="Mori A."/>
            <person name="Nascimento A.L."/>
            <person name="Naveira H.F."/>
            <person name="Nusbaum C."/>
            <person name="O'leary S."/>
            <person name="Orvis J."/>
            <person name="Pertea M."/>
            <person name="Quesneville H."/>
            <person name="Reidenbach K.R."/>
            <person name="Rogers Y.H."/>
            <person name="Roth C.W."/>
            <person name="Schneider J.R."/>
            <person name="Schatz M."/>
            <person name="Shumway M."/>
            <person name="Stanke M."/>
            <person name="Stinson E.O."/>
            <person name="Tubio J.M."/>
            <person name="Vanzee J.P."/>
            <person name="Verjovski-Almeida S."/>
            <person name="Werner D."/>
            <person name="White O."/>
            <person name="Wyder S."/>
            <person name="Zeng Q."/>
            <person name="Zhao Q."/>
            <person name="Zhao Y."/>
            <person name="Hill C.A."/>
            <person name="Raikhel A.S."/>
            <person name="Soares M.B."/>
            <person name="Knudson D.L."/>
            <person name="Lee N.H."/>
            <person name="Galagan J."/>
            <person name="Salzberg S.L."/>
            <person name="Paulsen I.T."/>
            <person name="Dimopoulos G."/>
            <person name="Collins F.H."/>
            <person name="Birren B."/>
            <person name="Fraser-Liggett C.M."/>
            <person name="Severson D.W."/>
        </authorList>
    </citation>
    <scope>NUCLEOTIDE SEQUENCE [LARGE SCALE GENOMIC DNA]</scope>
    <source>
        <strain evidence="1">Liverpool</strain>
    </source>
</reference>
<reference evidence="1" key="1">
    <citation type="submission" date="2005-10" db="EMBL/GenBank/DDBJ databases">
        <authorList>
            <person name="Loftus B.J."/>
            <person name="Nene V.M."/>
            <person name="Hannick L.I."/>
            <person name="Bidwell S."/>
            <person name="Haas B."/>
            <person name="Amedeo P."/>
            <person name="Orvis J."/>
            <person name="Wortman J.R."/>
            <person name="White O.R."/>
            <person name="Salzberg S."/>
            <person name="Shumway M."/>
            <person name="Koo H."/>
            <person name="Zhao Y."/>
            <person name="Holmes M."/>
            <person name="Miller J."/>
            <person name="Schatz M."/>
            <person name="Pop M."/>
            <person name="Pai G."/>
            <person name="Utterback T."/>
            <person name="Rogers Y.-H."/>
            <person name="Kravitz S."/>
            <person name="Fraser C.M."/>
        </authorList>
    </citation>
    <scope>NUCLEOTIDE SEQUENCE</scope>
    <source>
        <strain evidence="1">Liverpool</strain>
    </source>
</reference>
<sequence>APLPGRSGLLGTLMKQSLKLRLWRSEFCQRWVFFR</sequence>
<dbReference type="PaxDb" id="7159-AAEL002977-PA"/>
<name>Q17GJ7_AEDAE</name>